<evidence type="ECO:0000256" key="5">
    <source>
        <dbReference type="ARBA" id="ARBA00023040"/>
    </source>
</evidence>
<dbReference type="GO" id="GO:0004930">
    <property type="term" value="F:G protein-coupled receptor activity"/>
    <property type="evidence" value="ECO:0007669"/>
    <property type="project" value="UniProtKB-KW"/>
</dbReference>
<evidence type="ECO:0000256" key="6">
    <source>
        <dbReference type="ARBA" id="ARBA00023136"/>
    </source>
</evidence>
<evidence type="ECO:0000259" key="10">
    <source>
        <dbReference type="PROSITE" id="PS50262"/>
    </source>
</evidence>
<feature type="transmembrane region" description="Helical" evidence="9">
    <location>
        <begin position="284"/>
        <end position="303"/>
    </location>
</feature>
<dbReference type="EnsemblMetazoa" id="G28612.2">
    <property type="protein sequence ID" value="G28612.2:cds"/>
    <property type="gene ID" value="G28612"/>
</dbReference>
<dbReference type="Pfam" id="PF00001">
    <property type="entry name" value="7tm_1"/>
    <property type="match status" value="1"/>
</dbReference>
<evidence type="ECO:0000256" key="2">
    <source>
        <dbReference type="ARBA" id="ARBA00022475"/>
    </source>
</evidence>
<dbReference type="Proteomes" id="UP000005408">
    <property type="component" value="Unassembled WGS sequence"/>
</dbReference>
<feature type="transmembrane region" description="Helical" evidence="9">
    <location>
        <begin position="120"/>
        <end position="143"/>
    </location>
</feature>
<evidence type="ECO:0000313" key="12">
    <source>
        <dbReference type="Proteomes" id="UP000005408"/>
    </source>
</evidence>
<organism evidence="11 12">
    <name type="scientific">Magallana gigas</name>
    <name type="common">Pacific oyster</name>
    <name type="synonym">Crassostrea gigas</name>
    <dbReference type="NCBI Taxonomy" id="29159"/>
    <lineage>
        <taxon>Eukaryota</taxon>
        <taxon>Metazoa</taxon>
        <taxon>Spiralia</taxon>
        <taxon>Lophotrochozoa</taxon>
        <taxon>Mollusca</taxon>
        <taxon>Bivalvia</taxon>
        <taxon>Autobranchia</taxon>
        <taxon>Pteriomorphia</taxon>
        <taxon>Ostreida</taxon>
        <taxon>Ostreoidea</taxon>
        <taxon>Ostreidae</taxon>
        <taxon>Magallana</taxon>
    </lineage>
</organism>
<dbReference type="PROSITE" id="PS50262">
    <property type="entry name" value="G_PROTEIN_RECEP_F1_2"/>
    <property type="match status" value="1"/>
</dbReference>
<dbReference type="InterPro" id="IPR017452">
    <property type="entry name" value="GPCR_Rhodpsn_7TM"/>
</dbReference>
<keyword evidence="7" id="KW-0675">Receptor</keyword>
<dbReference type="SUPFAM" id="SSF81321">
    <property type="entry name" value="Family A G protein-coupled receptor-like"/>
    <property type="match status" value="1"/>
</dbReference>
<accession>A0A8W8LJZ6</accession>
<keyword evidence="8" id="KW-0807">Transducer</keyword>
<dbReference type="OrthoDB" id="8826105at2759"/>
<keyword evidence="3 9" id="KW-0812">Transmembrane</keyword>
<dbReference type="CDD" id="cd00637">
    <property type="entry name" value="7tm_classA_rhodopsin-like"/>
    <property type="match status" value="1"/>
</dbReference>
<proteinExistence type="predicted"/>
<dbReference type="InterPro" id="IPR000276">
    <property type="entry name" value="GPCR_Rhodpsn"/>
</dbReference>
<feature type="transmembrane region" description="Helical" evidence="9">
    <location>
        <begin position="198"/>
        <end position="219"/>
    </location>
</feature>
<evidence type="ECO:0000256" key="4">
    <source>
        <dbReference type="ARBA" id="ARBA00022989"/>
    </source>
</evidence>
<reference evidence="11" key="1">
    <citation type="submission" date="2022-08" db="UniProtKB">
        <authorList>
            <consortium name="EnsemblMetazoa"/>
        </authorList>
    </citation>
    <scope>IDENTIFICATION</scope>
    <source>
        <strain evidence="11">05x7-T-G4-1.051#20</strain>
    </source>
</reference>
<keyword evidence="2" id="KW-1003">Cell membrane</keyword>
<feature type="transmembrane region" description="Helical" evidence="9">
    <location>
        <begin position="78"/>
        <end position="100"/>
    </location>
</feature>
<evidence type="ECO:0000256" key="9">
    <source>
        <dbReference type="SAM" id="Phobius"/>
    </source>
</evidence>
<dbReference type="Gene3D" id="1.20.1070.10">
    <property type="entry name" value="Rhodopsin 7-helix transmembrane proteins"/>
    <property type="match status" value="1"/>
</dbReference>
<feature type="transmembrane region" description="Helical" evidence="9">
    <location>
        <begin position="240"/>
        <end position="264"/>
    </location>
</feature>
<evidence type="ECO:0000256" key="7">
    <source>
        <dbReference type="ARBA" id="ARBA00023170"/>
    </source>
</evidence>
<feature type="transmembrane region" description="Helical" evidence="9">
    <location>
        <begin position="43"/>
        <end position="66"/>
    </location>
</feature>
<dbReference type="PANTHER" id="PTHR24249">
    <property type="entry name" value="HISTAMINE RECEPTOR-RELATED G-PROTEIN COUPLED RECEPTOR"/>
    <property type="match status" value="1"/>
</dbReference>
<sequence length="306" mass="34978">MNTTLYNHSYDFDNVTNVDGRKLFLLDDSSHDFHFQFPTQVDIINVICAVIAVLGGIGNIVTIVIISYQSKLHTPTFVVIKCLAVSDFFGLITVSFQYFTNVWTFLRRPNTSSYANLFEIIVNAVYLNSPSHVLLLCAVRYLLVVHPLDSRRYLTVTVVSLGSLTSWILSFVFAVIYVSVYSAFGVKDQNIGLALEMASTIIVILYLVLSVIIIISMHLKKMAAIKKSATKGQVHKKMHFIAFVMLFCLVLCRLPDIVVHFFLFVKKIELFTIHLRNCYFVLNYFTYSYNPYMLFVFSCLKSCRKK</sequence>
<comment type="subcellular location">
    <subcellularLocation>
        <location evidence="1">Cell membrane</location>
        <topology evidence="1">Multi-pass membrane protein</topology>
    </subcellularLocation>
</comment>
<keyword evidence="6 9" id="KW-0472">Membrane</keyword>
<evidence type="ECO:0000256" key="3">
    <source>
        <dbReference type="ARBA" id="ARBA00022692"/>
    </source>
</evidence>
<dbReference type="AlphaFoldDB" id="A0A8W8LJZ6"/>
<dbReference type="GO" id="GO:0005886">
    <property type="term" value="C:plasma membrane"/>
    <property type="evidence" value="ECO:0007669"/>
    <property type="project" value="UniProtKB-SubCell"/>
</dbReference>
<feature type="transmembrane region" description="Helical" evidence="9">
    <location>
        <begin position="155"/>
        <end position="178"/>
    </location>
</feature>
<dbReference type="InterPro" id="IPR050569">
    <property type="entry name" value="TAAR"/>
</dbReference>
<keyword evidence="4 9" id="KW-1133">Transmembrane helix</keyword>
<protein>
    <recommendedName>
        <fullName evidence="10">G-protein coupled receptors family 1 profile domain-containing protein</fullName>
    </recommendedName>
</protein>
<name>A0A8W8LJZ6_MAGGI</name>
<keyword evidence="5" id="KW-0297">G-protein coupled receptor</keyword>
<dbReference type="EnsemblMetazoa" id="G28612.1">
    <property type="protein sequence ID" value="G28612.1:cds"/>
    <property type="gene ID" value="G28612"/>
</dbReference>
<feature type="domain" description="G-protein coupled receptors family 1 profile" evidence="10">
    <location>
        <begin position="58"/>
        <end position="294"/>
    </location>
</feature>
<dbReference type="PANTHER" id="PTHR24249:SF372">
    <property type="entry name" value="G-PROTEIN COUPLED RECEPTORS FAMILY 1 PROFILE DOMAIN-CONTAINING PROTEIN"/>
    <property type="match status" value="1"/>
</dbReference>
<keyword evidence="12" id="KW-1185">Reference proteome</keyword>
<evidence type="ECO:0000256" key="8">
    <source>
        <dbReference type="ARBA" id="ARBA00023224"/>
    </source>
</evidence>
<evidence type="ECO:0000256" key="1">
    <source>
        <dbReference type="ARBA" id="ARBA00004651"/>
    </source>
</evidence>
<evidence type="ECO:0000313" key="11">
    <source>
        <dbReference type="EnsemblMetazoa" id="G28612.1:cds"/>
    </source>
</evidence>